<gene>
    <name evidence="6" type="ORF">GCM10007108_13070</name>
</gene>
<keyword evidence="7" id="KW-1185">Reference proteome</keyword>
<dbReference type="InterPro" id="IPR058240">
    <property type="entry name" value="rSAM_sf"/>
</dbReference>
<feature type="domain" description="Radical SAM core" evidence="5">
    <location>
        <begin position="151"/>
        <end position="406"/>
    </location>
</feature>
<keyword evidence="3" id="KW-0408">Iron</keyword>
<dbReference type="InterPro" id="IPR013785">
    <property type="entry name" value="Aldolase_TIM"/>
</dbReference>
<name>A0AA37BRZ5_9ARCH</name>
<dbReference type="Gene3D" id="3.20.20.70">
    <property type="entry name" value="Aldolase class I"/>
    <property type="match status" value="1"/>
</dbReference>
<dbReference type="GO" id="GO:0046872">
    <property type="term" value="F:metal ion binding"/>
    <property type="evidence" value="ECO:0007669"/>
    <property type="project" value="UniProtKB-KW"/>
</dbReference>
<dbReference type="EMBL" id="BMNY01000002">
    <property type="protein sequence ID" value="GGM76462.1"/>
    <property type="molecule type" value="Genomic_DNA"/>
</dbReference>
<keyword evidence="1" id="KW-0949">S-adenosyl-L-methionine</keyword>
<dbReference type="SUPFAM" id="SSF102114">
    <property type="entry name" value="Radical SAM enzymes"/>
    <property type="match status" value="1"/>
</dbReference>
<evidence type="ECO:0000256" key="3">
    <source>
        <dbReference type="ARBA" id="ARBA00023004"/>
    </source>
</evidence>
<dbReference type="PROSITE" id="PS51918">
    <property type="entry name" value="RADICAL_SAM"/>
    <property type="match status" value="1"/>
</dbReference>
<protein>
    <recommendedName>
        <fullName evidence="5">Radical SAM core domain-containing protein</fullName>
    </recommendedName>
</protein>
<proteinExistence type="predicted"/>
<organism evidence="6 7">
    <name type="scientific">Thermogymnomonas acidicola</name>
    <dbReference type="NCBI Taxonomy" id="399579"/>
    <lineage>
        <taxon>Archaea</taxon>
        <taxon>Methanobacteriati</taxon>
        <taxon>Thermoplasmatota</taxon>
        <taxon>Thermoplasmata</taxon>
        <taxon>Thermoplasmatales</taxon>
        <taxon>Thermogymnomonas</taxon>
    </lineage>
</organism>
<evidence type="ECO:0000256" key="4">
    <source>
        <dbReference type="ARBA" id="ARBA00023014"/>
    </source>
</evidence>
<evidence type="ECO:0000259" key="5">
    <source>
        <dbReference type="PROSITE" id="PS51918"/>
    </source>
</evidence>
<dbReference type="Proteomes" id="UP000632195">
    <property type="component" value="Unassembled WGS sequence"/>
</dbReference>
<reference evidence="6" key="1">
    <citation type="journal article" date="2014" name="Int. J. Syst. Evol. Microbiol.">
        <title>Complete genome sequence of Corynebacterium casei LMG S-19264T (=DSM 44701T), isolated from a smear-ripened cheese.</title>
        <authorList>
            <consortium name="US DOE Joint Genome Institute (JGI-PGF)"/>
            <person name="Walter F."/>
            <person name="Albersmeier A."/>
            <person name="Kalinowski J."/>
            <person name="Ruckert C."/>
        </authorList>
    </citation>
    <scope>NUCLEOTIDE SEQUENCE</scope>
    <source>
        <strain evidence="6">JCM 13583</strain>
    </source>
</reference>
<dbReference type="AlphaFoldDB" id="A0AA37BRZ5"/>
<keyword evidence="4" id="KW-0411">Iron-sulfur</keyword>
<keyword evidence="2" id="KW-0479">Metal-binding</keyword>
<evidence type="ECO:0000256" key="2">
    <source>
        <dbReference type="ARBA" id="ARBA00022723"/>
    </source>
</evidence>
<sequence>MEQNGKIIGKRERIEATFDRYSGEVSREAIIKDDILLHGLNFSERSLKGAYQEKAYYLFTFDSDRPEVVRERPAMIPQEICIQGGSYGLRRTIIQSRHSKDSPYSVDVLDGKRVLLLDGVPVADVSFVPRPAYYGQELRDGMRVEEVAPAIYWGETADVTAFRICEYWNRGKQCLFCDINENFRSWGHLRKGLGAIVPEDIVAESLEMASRDQGVKRYLITGGAILDSRREWEFYLRYIQRAEESLSRKLPSRLNTQALEPHALERFYETGVDYYHPNIEVWDRRLFSLICPGKEENIGRDEWIRRTAEAARLFGTGNVSPNFVAGIEMAYSQAFPHGFRNVEEAVRSTAEGIEILMQNEIVPKFDTWGLEPLSWFGRNGVSIPPLEYYPELYIRYKELKREYSMPWPAGLGEAGAGVSKVPASAFMDA</sequence>
<dbReference type="Pfam" id="PF04055">
    <property type="entry name" value="Radical_SAM"/>
    <property type="match status" value="1"/>
</dbReference>
<dbReference type="NCBIfam" id="NF045502">
    <property type="entry name" value="variant_rSAM"/>
    <property type="match status" value="1"/>
</dbReference>
<evidence type="ECO:0000256" key="1">
    <source>
        <dbReference type="ARBA" id="ARBA00022691"/>
    </source>
</evidence>
<dbReference type="RefSeq" id="WP_188681449.1">
    <property type="nucleotide sequence ID" value="NZ_BMNY01000002.1"/>
</dbReference>
<dbReference type="InterPro" id="IPR007197">
    <property type="entry name" value="rSAM"/>
</dbReference>
<evidence type="ECO:0000313" key="7">
    <source>
        <dbReference type="Proteomes" id="UP000632195"/>
    </source>
</evidence>
<dbReference type="GO" id="GO:0051536">
    <property type="term" value="F:iron-sulfur cluster binding"/>
    <property type="evidence" value="ECO:0007669"/>
    <property type="project" value="UniProtKB-KW"/>
</dbReference>
<evidence type="ECO:0000313" key="6">
    <source>
        <dbReference type="EMBL" id="GGM76462.1"/>
    </source>
</evidence>
<reference evidence="6" key="2">
    <citation type="submission" date="2022-09" db="EMBL/GenBank/DDBJ databases">
        <authorList>
            <person name="Sun Q."/>
            <person name="Ohkuma M."/>
        </authorList>
    </citation>
    <scope>NUCLEOTIDE SEQUENCE</scope>
    <source>
        <strain evidence="6">JCM 13583</strain>
    </source>
</reference>
<accession>A0AA37BRZ5</accession>
<comment type="caution">
    <text evidence="6">The sequence shown here is derived from an EMBL/GenBank/DDBJ whole genome shotgun (WGS) entry which is preliminary data.</text>
</comment>
<dbReference type="GO" id="GO:0003824">
    <property type="term" value="F:catalytic activity"/>
    <property type="evidence" value="ECO:0007669"/>
    <property type="project" value="InterPro"/>
</dbReference>